<dbReference type="OrthoDB" id="7691805at2759"/>
<proteinExistence type="predicted"/>
<accession>A0A9Q3IN29</accession>
<dbReference type="InterPro" id="IPR013103">
    <property type="entry name" value="RVT_2"/>
</dbReference>
<comment type="caution">
    <text evidence="2">The sequence shown here is derived from an EMBL/GenBank/DDBJ whole genome shotgun (WGS) entry which is preliminary data.</text>
</comment>
<keyword evidence="3" id="KW-1185">Reference proteome</keyword>
<evidence type="ECO:0000259" key="1">
    <source>
        <dbReference type="Pfam" id="PF07727"/>
    </source>
</evidence>
<protein>
    <recommendedName>
        <fullName evidence="1">Reverse transcriptase Ty1/copia-type domain-containing protein</fullName>
    </recommendedName>
</protein>
<feature type="domain" description="Reverse transcriptase Ty1/copia-type" evidence="1">
    <location>
        <begin position="50"/>
        <end position="174"/>
    </location>
</feature>
<dbReference type="EMBL" id="AVOT02050933">
    <property type="protein sequence ID" value="MBW0545979.1"/>
    <property type="molecule type" value="Genomic_DNA"/>
</dbReference>
<organism evidence="2 3">
    <name type="scientific">Austropuccinia psidii MF-1</name>
    <dbReference type="NCBI Taxonomy" id="1389203"/>
    <lineage>
        <taxon>Eukaryota</taxon>
        <taxon>Fungi</taxon>
        <taxon>Dikarya</taxon>
        <taxon>Basidiomycota</taxon>
        <taxon>Pucciniomycotina</taxon>
        <taxon>Pucciniomycetes</taxon>
        <taxon>Pucciniales</taxon>
        <taxon>Sphaerophragmiaceae</taxon>
        <taxon>Austropuccinia</taxon>
    </lineage>
</organism>
<name>A0A9Q3IN29_9BASI</name>
<dbReference type="PANTHER" id="PTHR11439">
    <property type="entry name" value="GAG-POL-RELATED RETROTRANSPOSON"/>
    <property type="match status" value="1"/>
</dbReference>
<sequence length="372" mass="41825">MVEAQDLASSHIANKLLQPPKSYAEAMKQPDSMAWQQAISQEIENMKNHEVFEMSPLPANTKPIGGGWVFVKKPASKTCDARYKSRYIAWGNSQLSGYNFHETFALTSTFTSLRLLLPIAVHLEWHTSSFDFIAAYLNMHIDKELWIRPLKGMVVPKGLGFKLKKALYGTQQADDVGVFGKNKEDIESLHLSLDAEFGVKGNHELDSIVGLNICRDAQGFHLSQVHLIQSIITNHWDQKADYDSPLPVKCNLLTLPEQSETIQQHDFISAVGALSYVVTGTQPDLAYAVNLLARYSMRHGANHWHFLQHVLGYLNKTQHYCLSLTPDPGKLEFMVYSDASWGGEFSRSSHRYITTFLGFPIAWCARLLATIA</sequence>
<dbReference type="AlphaFoldDB" id="A0A9Q3IN29"/>
<dbReference type="Pfam" id="PF07727">
    <property type="entry name" value="RVT_2"/>
    <property type="match status" value="1"/>
</dbReference>
<gene>
    <name evidence="2" type="ORF">O181_085694</name>
</gene>
<reference evidence="2" key="1">
    <citation type="submission" date="2021-03" db="EMBL/GenBank/DDBJ databases">
        <title>Draft genome sequence of rust myrtle Austropuccinia psidii MF-1, a brazilian biotype.</title>
        <authorList>
            <person name="Quecine M.C."/>
            <person name="Pachon D.M.R."/>
            <person name="Bonatelli M.L."/>
            <person name="Correr F.H."/>
            <person name="Franceschini L.M."/>
            <person name="Leite T.F."/>
            <person name="Margarido G.R.A."/>
            <person name="Almeida C.A."/>
            <person name="Ferrarezi J.A."/>
            <person name="Labate C.A."/>
        </authorList>
    </citation>
    <scope>NUCLEOTIDE SEQUENCE</scope>
    <source>
        <strain evidence="2">MF-1</strain>
    </source>
</reference>
<evidence type="ECO:0000313" key="3">
    <source>
        <dbReference type="Proteomes" id="UP000765509"/>
    </source>
</evidence>
<evidence type="ECO:0000313" key="2">
    <source>
        <dbReference type="EMBL" id="MBW0545979.1"/>
    </source>
</evidence>
<dbReference type="PANTHER" id="PTHR11439:SF483">
    <property type="entry name" value="PEPTIDE SYNTHASE GLIP-LIKE, PUTATIVE (AFU_ORTHOLOGUE AFUA_3G12920)-RELATED"/>
    <property type="match status" value="1"/>
</dbReference>
<dbReference type="Proteomes" id="UP000765509">
    <property type="component" value="Unassembled WGS sequence"/>
</dbReference>